<gene>
    <name evidence="2" type="ORF">AW08_00535</name>
</gene>
<evidence type="ECO:0000313" key="2">
    <source>
        <dbReference type="EMBL" id="EXI69326.1"/>
    </source>
</evidence>
<comment type="caution">
    <text evidence="2">The sequence shown here is derived from an EMBL/GenBank/DDBJ whole genome shotgun (WGS) entry which is preliminary data.</text>
</comment>
<evidence type="ECO:0000313" key="3">
    <source>
        <dbReference type="Proteomes" id="UP000020218"/>
    </source>
</evidence>
<dbReference type="Proteomes" id="UP000020218">
    <property type="component" value="Unassembled WGS sequence"/>
</dbReference>
<keyword evidence="3" id="KW-1185">Reference proteome</keyword>
<dbReference type="AlphaFoldDB" id="A0A011N355"/>
<proteinExistence type="predicted"/>
<protein>
    <submittedName>
        <fullName evidence="2">Uncharacterized protein</fullName>
    </submittedName>
</protein>
<organism evidence="2 3">
    <name type="scientific">Candidatus Accumulibacter adjunctus</name>
    <dbReference type="NCBI Taxonomy" id="1454001"/>
    <lineage>
        <taxon>Bacteria</taxon>
        <taxon>Pseudomonadati</taxon>
        <taxon>Pseudomonadota</taxon>
        <taxon>Betaproteobacteria</taxon>
        <taxon>Candidatus Accumulibacter</taxon>
    </lineage>
</organism>
<evidence type="ECO:0000256" key="1">
    <source>
        <dbReference type="SAM" id="MobiDB-lite"/>
    </source>
</evidence>
<dbReference type="EMBL" id="JFAX01000002">
    <property type="protein sequence ID" value="EXI69326.1"/>
    <property type="molecule type" value="Genomic_DNA"/>
</dbReference>
<accession>A0A011N355</accession>
<reference evidence="2" key="1">
    <citation type="submission" date="2014-02" db="EMBL/GenBank/DDBJ databases">
        <title>Expanding our view of genomic diversity in Candidatus Accumulibacter clades.</title>
        <authorList>
            <person name="Skennerton C.T."/>
            <person name="Barr J.J."/>
            <person name="Slater F.R."/>
            <person name="Bond P.L."/>
            <person name="Tyson G.W."/>
        </authorList>
    </citation>
    <scope>NUCLEOTIDE SEQUENCE [LARGE SCALE GENOMIC DNA]</scope>
</reference>
<feature type="region of interest" description="Disordered" evidence="1">
    <location>
        <begin position="211"/>
        <end position="230"/>
    </location>
</feature>
<name>A0A011N355_9PROT</name>
<sequence>MAQVACQILEALLNFLDRGDRLREHLVQAAHLPTEGFLESCHERGQYVLQHALYGRSLLSRCTLDNARDLLQGLPQALPQGIAHACGHLLTMGIAGLDLALREVRQNLPEILDETLLQQPGLGGAFLAGPDQPGEILLSGTSLVERVDRLRKLFHLLVAAIQLLLLDQCDQHRHGDRDGRSRESLHHPLHQGTETRLDCFTAAGWFEASQAENQTEKCSDNPDPGQEARQVAKELAVQARVDDNMAAEKRVGRDGGPDLAQAILSIHCLILEVECLRVLPPQMPQYPVCPENVGDPFSEHRNILLARAQKANGRNHPTQ</sequence>